<dbReference type="SUPFAM" id="SSF55729">
    <property type="entry name" value="Acyl-CoA N-acyltransferases (Nat)"/>
    <property type="match status" value="1"/>
</dbReference>
<evidence type="ECO:0000259" key="1">
    <source>
        <dbReference type="PROSITE" id="PS51186"/>
    </source>
</evidence>
<accession>A0A4Z0GU70</accession>
<dbReference type="GO" id="GO:0016747">
    <property type="term" value="F:acyltransferase activity, transferring groups other than amino-acyl groups"/>
    <property type="evidence" value="ECO:0007669"/>
    <property type="project" value="InterPro"/>
</dbReference>
<evidence type="ECO:0000313" key="3">
    <source>
        <dbReference type="Proteomes" id="UP000297982"/>
    </source>
</evidence>
<proteinExistence type="predicted"/>
<dbReference type="Gene3D" id="3.40.630.30">
    <property type="match status" value="1"/>
</dbReference>
<reference evidence="2 3" key="1">
    <citation type="journal article" date="2003" name="Int. J. Syst. Evol. Microbiol.">
        <title>Halobacillus salinus sp. nov., isolated from a salt lake on the coast of the East Sea in Korea.</title>
        <authorList>
            <person name="Yoon J.H."/>
            <person name="Kang K.H."/>
            <person name="Park Y.H."/>
        </authorList>
    </citation>
    <scope>NUCLEOTIDE SEQUENCE [LARGE SCALE GENOMIC DNA]</scope>
    <source>
        <strain evidence="2 3">HSL-3</strain>
    </source>
</reference>
<gene>
    <name evidence="2" type="ORF">E4663_19540</name>
</gene>
<evidence type="ECO:0000313" key="2">
    <source>
        <dbReference type="EMBL" id="TGB00638.1"/>
    </source>
</evidence>
<feature type="domain" description="N-acetyltransferase" evidence="1">
    <location>
        <begin position="14"/>
        <end position="180"/>
    </location>
</feature>
<dbReference type="InterPro" id="IPR016181">
    <property type="entry name" value="Acyl_CoA_acyltransferase"/>
</dbReference>
<comment type="caution">
    <text evidence="2">The sequence shown here is derived from an EMBL/GenBank/DDBJ whole genome shotgun (WGS) entry which is preliminary data.</text>
</comment>
<keyword evidence="2" id="KW-0808">Transferase</keyword>
<dbReference type="EMBL" id="SRJC01000014">
    <property type="protein sequence ID" value="TGB00638.1"/>
    <property type="molecule type" value="Genomic_DNA"/>
</dbReference>
<protein>
    <submittedName>
        <fullName evidence="2">GNAT family N-acetyltransferase</fullName>
    </submittedName>
</protein>
<dbReference type="Pfam" id="PF00583">
    <property type="entry name" value="Acetyltransf_1"/>
    <property type="match status" value="1"/>
</dbReference>
<dbReference type="InterPro" id="IPR000182">
    <property type="entry name" value="GNAT_dom"/>
</dbReference>
<name>A0A4Z0GU70_9BACI</name>
<sequence length="181" mass="20750">MTREGCYRVRGLTYTIRSAAMHDAKQLEKLRCRIDGETENLDREPGEDYIDEKGFQQIIAADTEHPRHLFIVAEVKGQLVGFARCEGTDLKRTCHKVDFGIGILRDYWGYRIGHQLLSHALAWSEKNHIKKVCLSVLEENKSAINLYKQHGFEVEGVLKADKLLSDGMFYSSLIMGRYNDV</sequence>
<organism evidence="2 3">
    <name type="scientific">Halobacillus salinus</name>
    <dbReference type="NCBI Taxonomy" id="192814"/>
    <lineage>
        <taxon>Bacteria</taxon>
        <taxon>Bacillati</taxon>
        <taxon>Bacillota</taxon>
        <taxon>Bacilli</taxon>
        <taxon>Bacillales</taxon>
        <taxon>Bacillaceae</taxon>
        <taxon>Halobacillus</taxon>
    </lineage>
</organism>
<dbReference type="PANTHER" id="PTHR43415:SF3">
    <property type="entry name" value="GNAT-FAMILY ACETYLTRANSFERASE"/>
    <property type="match status" value="1"/>
</dbReference>
<dbReference type="CDD" id="cd04301">
    <property type="entry name" value="NAT_SF"/>
    <property type="match status" value="1"/>
</dbReference>
<dbReference type="PANTHER" id="PTHR43415">
    <property type="entry name" value="SPERMIDINE N(1)-ACETYLTRANSFERASE"/>
    <property type="match status" value="1"/>
</dbReference>
<dbReference type="PROSITE" id="PS51186">
    <property type="entry name" value="GNAT"/>
    <property type="match status" value="1"/>
</dbReference>
<dbReference type="AlphaFoldDB" id="A0A4Z0GU70"/>
<keyword evidence="3" id="KW-1185">Reference proteome</keyword>
<dbReference type="RefSeq" id="WP_135328838.1">
    <property type="nucleotide sequence ID" value="NZ_SRJC01000014.1"/>
</dbReference>
<dbReference type="Proteomes" id="UP000297982">
    <property type="component" value="Unassembled WGS sequence"/>
</dbReference>